<comment type="cofactor">
    <cofactor evidence="1 7">
        <name>FMN</name>
        <dbReference type="ChEBI" id="CHEBI:58210"/>
    </cofactor>
</comment>
<evidence type="ECO:0000256" key="4">
    <source>
        <dbReference type="ARBA" id="ARBA00022630"/>
    </source>
</evidence>
<sequence length="169" mass="18770">MKKIGLFFGTETSKTSKIGKKIKEAFGDADIDIIAIEEASAEDFEKYDNIIAGASTWFDGELPSYWDELLPDLESVKMKGKKVAIFGLGDQVKYPDNFADGIGILAKLFETNGAKVVGFTSPEGYKFDHSEALKDGKFLGLVIDYENQASKNEERISNWVAQLKQELNK</sequence>
<evidence type="ECO:0000259" key="8">
    <source>
        <dbReference type="PROSITE" id="PS50902"/>
    </source>
</evidence>
<evidence type="ECO:0000256" key="7">
    <source>
        <dbReference type="PIRNR" id="PIRNR038996"/>
    </source>
</evidence>
<dbReference type="STRING" id="1121485.GCA_000426485_00735"/>
<dbReference type="PANTHER" id="PTHR42809">
    <property type="entry name" value="FLAVODOXIN 2"/>
    <property type="match status" value="1"/>
</dbReference>
<dbReference type="GO" id="GO:0009055">
    <property type="term" value="F:electron transfer activity"/>
    <property type="evidence" value="ECO:0007669"/>
    <property type="project" value="UniProtKB-UniRule"/>
</dbReference>
<feature type="domain" description="Flavodoxin-like" evidence="8">
    <location>
        <begin position="4"/>
        <end position="164"/>
    </location>
</feature>
<evidence type="ECO:0000313" key="9">
    <source>
        <dbReference type="EMBL" id="TFD93116.1"/>
    </source>
</evidence>
<proteinExistence type="inferred from homology"/>
<evidence type="ECO:0000256" key="3">
    <source>
        <dbReference type="ARBA" id="ARBA00022448"/>
    </source>
</evidence>
<dbReference type="RefSeq" id="WP_026627979.1">
    <property type="nucleotide sequence ID" value="NZ_AP028867.1"/>
</dbReference>
<dbReference type="PROSITE" id="PS50902">
    <property type="entry name" value="FLAVODOXIN_LIKE"/>
    <property type="match status" value="1"/>
</dbReference>
<dbReference type="InterPro" id="IPR010086">
    <property type="entry name" value="Flavodoxin_lc"/>
</dbReference>
<evidence type="ECO:0000256" key="1">
    <source>
        <dbReference type="ARBA" id="ARBA00001917"/>
    </source>
</evidence>
<dbReference type="OrthoDB" id="9790745at2"/>
<dbReference type="Pfam" id="PF00258">
    <property type="entry name" value="Flavodoxin_1"/>
    <property type="match status" value="1"/>
</dbReference>
<name>A0A4Y8KUP1_9BACT</name>
<comment type="function">
    <text evidence="7">Low-potential electron donor to a number of redox enzymes.</text>
</comment>
<dbReference type="InterPro" id="IPR029039">
    <property type="entry name" value="Flavoprotein-like_sf"/>
</dbReference>
<dbReference type="Proteomes" id="UP000297861">
    <property type="component" value="Unassembled WGS sequence"/>
</dbReference>
<dbReference type="NCBIfam" id="NF006739">
    <property type="entry name" value="PRK09267.1-5"/>
    <property type="match status" value="1"/>
</dbReference>
<dbReference type="Gene3D" id="3.40.50.360">
    <property type="match status" value="1"/>
</dbReference>
<dbReference type="AlphaFoldDB" id="A0A4Y8KUP1"/>
<gene>
    <name evidence="9" type="ORF">E2605_17640</name>
</gene>
<dbReference type="EMBL" id="SOML01000014">
    <property type="protein sequence ID" value="TFD93116.1"/>
    <property type="molecule type" value="Genomic_DNA"/>
</dbReference>
<evidence type="ECO:0000256" key="5">
    <source>
        <dbReference type="ARBA" id="ARBA00022643"/>
    </source>
</evidence>
<comment type="similarity">
    <text evidence="2 7">Belongs to the flavodoxin family.</text>
</comment>
<evidence type="ECO:0000256" key="2">
    <source>
        <dbReference type="ARBA" id="ARBA00005267"/>
    </source>
</evidence>
<dbReference type="SUPFAM" id="SSF52218">
    <property type="entry name" value="Flavoproteins"/>
    <property type="match status" value="1"/>
</dbReference>
<keyword evidence="6 7" id="KW-0249">Electron transport</keyword>
<comment type="caution">
    <text evidence="9">The sequence shown here is derived from an EMBL/GenBank/DDBJ whole genome shotgun (WGS) entry which is preliminary data.</text>
</comment>
<dbReference type="InterPro" id="IPR050619">
    <property type="entry name" value="Flavodoxin"/>
</dbReference>
<dbReference type="GO" id="GO:0010181">
    <property type="term" value="F:FMN binding"/>
    <property type="evidence" value="ECO:0007669"/>
    <property type="project" value="UniProtKB-UniRule"/>
</dbReference>
<keyword evidence="5 7" id="KW-0288">FMN</keyword>
<keyword evidence="10" id="KW-1185">Reference proteome</keyword>
<evidence type="ECO:0000313" key="10">
    <source>
        <dbReference type="Proteomes" id="UP000297861"/>
    </source>
</evidence>
<dbReference type="PANTHER" id="PTHR42809:SF1">
    <property type="entry name" value="FLAVODOXIN 1"/>
    <property type="match status" value="1"/>
</dbReference>
<dbReference type="InterPro" id="IPR008254">
    <property type="entry name" value="Flavodoxin/NO_synth"/>
</dbReference>
<keyword evidence="4 7" id="KW-0285">Flavoprotein</keyword>
<reference evidence="9 10" key="1">
    <citation type="submission" date="2019-03" db="EMBL/GenBank/DDBJ databases">
        <title>San Antonio Military Medical Center submission to MRSN (WRAIR), pending publication.</title>
        <authorList>
            <person name="Blyth D.M."/>
            <person name="Mccarthy S.L."/>
            <person name="Schall S.E."/>
            <person name="Stam J.A."/>
            <person name="Ong A.C."/>
            <person name="Mcgann P.T."/>
        </authorList>
    </citation>
    <scope>NUCLEOTIDE SEQUENCE [LARGE SCALE GENOMIC DNA]</scope>
    <source>
        <strain evidence="9 10">MRSN571793</strain>
    </source>
</reference>
<organism evidence="9 10">
    <name type="scientific">Dysgonomonas capnocytophagoides</name>
    <dbReference type="NCBI Taxonomy" id="45254"/>
    <lineage>
        <taxon>Bacteria</taxon>
        <taxon>Pseudomonadati</taxon>
        <taxon>Bacteroidota</taxon>
        <taxon>Bacteroidia</taxon>
        <taxon>Bacteroidales</taxon>
        <taxon>Dysgonomonadaceae</taxon>
        <taxon>Dysgonomonas</taxon>
    </lineage>
</organism>
<accession>A0A4Y8KUP1</accession>
<evidence type="ECO:0000256" key="6">
    <source>
        <dbReference type="ARBA" id="ARBA00022982"/>
    </source>
</evidence>
<protein>
    <recommendedName>
        <fullName evidence="7">Flavodoxin</fullName>
    </recommendedName>
</protein>
<dbReference type="PIRSF" id="PIRSF038996">
    <property type="entry name" value="FldA"/>
    <property type="match status" value="1"/>
</dbReference>
<dbReference type="NCBIfam" id="TIGR01752">
    <property type="entry name" value="flav_long"/>
    <property type="match status" value="1"/>
</dbReference>
<keyword evidence="3 7" id="KW-0813">Transport</keyword>